<dbReference type="OrthoDB" id="9798006at2"/>
<evidence type="ECO:0000313" key="5">
    <source>
        <dbReference type="Proteomes" id="UP000186868"/>
    </source>
</evidence>
<dbReference type="InterPro" id="IPR000182">
    <property type="entry name" value="GNAT_dom"/>
</dbReference>
<gene>
    <name evidence="4" type="ORF">NIES593_04425</name>
</gene>
<sequence>MSCAISQKQIRDATEADLPAIVEIYNASIPSRIATADLEPVSVESRKRWFDEHSPTSRPLWVMENDNNTIMGWLSFQSFYGRPAYHKTAEVSLYISVPHRRQGIGKQLLQQAIQKSPELGLDTLVGFIFAHNRPSLQLFAKYHFQQWGYLPKVAELDGIKRGLVIVGKKVG</sequence>
<keyword evidence="5" id="KW-1185">Reference proteome</keyword>
<evidence type="ECO:0000259" key="3">
    <source>
        <dbReference type="PROSITE" id="PS51186"/>
    </source>
</evidence>
<keyword evidence="2" id="KW-0012">Acyltransferase</keyword>
<evidence type="ECO:0000256" key="1">
    <source>
        <dbReference type="ARBA" id="ARBA00022679"/>
    </source>
</evidence>
<dbReference type="CDD" id="cd04301">
    <property type="entry name" value="NAT_SF"/>
    <property type="match status" value="1"/>
</dbReference>
<keyword evidence="1 4" id="KW-0808">Transferase</keyword>
<dbReference type="EMBL" id="MRCB01000003">
    <property type="protein sequence ID" value="OKH25586.1"/>
    <property type="molecule type" value="Genomic_DNA"/>
</dbReference>
<dbReference type="GO" id="GO:0016747">
    <property type="term" value="F:acyltransferase activity, transferring groups other than amino-acyl groups"/>
    <property type="evidence" value="ECO:0007669"/>
    <property type="project" value="InterPro"/>
</dbReference>
<dbReference type="Proteomes" id="UP000186868">
    <property type="component" value="Unassembled WGS sequence"/>
</dbReference>
<dbReference type="PROSITE" id="PS51186">
    <property type="entry name" value="GNAT"/>
    <property type="match status" value="1"/>
</dbReference>
<dbReference type="RefSeq" id="WP_073598429.1">
    <property type="nucleotide sequence ID" value="NZ_MRCB01000003.1"/>
</dbReference>
<protein>
    <submittedName>
        <fullName evidence="4">N-acetyltransferase</fullName>
    </submittedName>
</protein>
<dbReference type="STRING" id="1921803.NIES593_04425"/>
<accession>A0A1U7HPS3</accession>
<comment type="caution">
    <text evidence="4">The sequence shown here is derived from an EMBL/GenBank/DDBJ whole genome shotgun (WGS) entry which is preliminary data.</text>
</comment>
<name>A0A1U7HPS3_9CYAN</name>
<dbReference type="SUPFAM" id="SSF55729">
    <property type="entry name" value="Acyl-CoA N-acyltransferases (Nat)"/>
    <property type="match status" value="1"/>
</dbReference>
<dbReference type="AlphaFoldDB" id="A0A1U7HPS3"/>
<proteinExistence type="predicted"/>
<evidence type="ECO:0000313" key="4">
    <source>
        <dbReference type="EMBL" id="OKH25586.1"/>
    </source>
</evidence>
<feature type="domain" description="N-acetyltransferase" evidence="3">
    <location>
        <begin position="8"/>
        <end position="171"/>
    </location>
</feature>
<organism evidence="4 5">
    <name type="scientific">Hydrococcus rivularis NIES-593</name>
    <dbReference type="NCBI Taxonomy" id="1921803"/>
    <lineage>
        <taxon>Bacteria</taxon>
        <taxon>Bacillati</taxon>
        <taxon>Cyanobacteriota</taxon>
        <taxon>Cyanophyceae</taxon>
        <taxon>Pleurocapsales</taxon>
        <taxon>Hydrococcaceae</taxon>
        <taxon>Hydrococcus</taxon>
    </lineage>
</organism>
<dbReference type="PANTHER" id="PTHR43072">
    <property type="entry name" value="N-ACETYLTRANSFERASE"/>
    <property type="match status" value="1"/>
</dbReference>
<dbReference type="InterPro" id="IPR016181">
    <property type="entry name" value="Acyl_CoA_acyltransferase"/>
</dbReference>
<dbReference type="Gene3D" id="3.40.630.30">
    <property type="match status" value="1"/>
</dbReference>
<evidence type="ECO:0000256" key="2">
    <source>
        <dbReference type="ARBA" id="ARBA00023315"/>
    </source>
</evidence>
<reference evidence="4 5" key="1">
    <citation type="submission" date="2016-11" db="EMBL/GenBank/DDBJ databases">
        <title>Draft Genome Sequences of Nine Cyanobacterial Strains from Diverse Habitats.</title>
        <authorList>
            <person name="Zhu T."/>
            <person name="Hou S."/>
            <person name="Lu X."/>
            <person name="Hess W.R."/>
        </authorList>
    </citation>
    <scope>NUCLEOTIDE SEQUENCE [LARGE SCALE GENOMIC DNA]</scope>
    <source>
        <strain evidence="4 5">NIES-593</strain>
    </source>
</reference>
<dbReference type="Pfam" id="PF00583">
    <property type="entry name" value="Acetyltransf_1"/>
    <property type="match status" value="1"/>
</dbReference>
<dbReference type="PANTHER" id="PTHR43072:SF23">
    <property type="entry name" value="UPF0039 PROTEIN C11D3.02C"/>
    <property type="match status" value="1"/>
</dbReference>